<protein>
    <submittedName>
        <fullName evidence="4">Nucleoside hydrolase</fullName>
    </submittedName>
</protein>
<evidence type="ECO:0000313" key="5">
    <source>
        <dbReference type="Proteomes" id="UP001354931"/>
    </source>
</evidence>
<dbReference type="RefSeq" id="WP_326019598.1">
    <property type="nucleotide sequence ID" value="NZ_JAOZYC010000136.1"/>
</dbReference>
<name>A0ABU6F9K4_9ACTN</name>
<evidence type="ECO:0000313" key="4">
    <source>
        <dbReference type="EMBL" id="MEB8340717.1"/>
    </source>
</evidence>
<feature type="domain" description="Inosine/uridine-preferring nucleoside hydrolase" evidence="3">
    <location>
        <begin position="8"/>
        <end position="305"/>
    </location>
</feature>
<sequence>MNAPLPLLMDCDTGVDDALALLYLAGTPGVDLRGVITVAGNTSAEQAAINTLQVLELAGRTDIPVAAGAATPLTGTDPEYATHVHGDNGIGDIQLPPPTADLDRRDAVQLIIDAAHAAPGALHILATAPLTNLAHALEREPRLPELVRHVTVMGGAVHHPGNIGARAEANIGNDPEAAQRVLAAGWELTIVPLDVTMRERLTPAHQDRLRTHGTPASRFAADALDVYLDFHERIVFPFRASACHDPLAAAMAAGDLTPVQAPVLHVTVDTTQGPARGELVADTRGMYRGYPRTPEANARVLLETDGTFPERLVERIVSLDVPTPGTTLPAAAPEVLS</sequence>
<gene>
    <name evidence="4" type="ORF">OKJ99_24780</name>
</gene>
<dbReference type="PANTHER" id="PTHR12304">
    <property type="entry name" value="INOSINE-URIDINE PREFERRING NUCLEOSIDE HYDROLASE"/>
    <property type="match status" value="1"/>
</dbReference>
<dbReference type="InterPro" id="IPR023186">
    <property type="entry name" value="IUNH"/>
</dbReference>
<dbReference type="CDD" id="cd02650">
    <property type="entry name" value="nuc_hydro_CaPnhB"/>
    <property type="match status" value="1"/>
</dbReference>
<dbReference type="Pfam" id="PF01156">
    <property type="entry name" value="IU_nuc_hydro"/>
    <property type="match status" value="1"/>
</dbReference>
<keyword evidence="1 4" id="KW-0378">Hydrolase</keyword>
<dbReference type="PANTHER" id="PTHR12304:SF4">
    <property type="entry name" value="URIDINE NUCLEOSIDASE"/>
    <property type="match status" value="1"/>
</dbReference>
<dbReference type="InterPro" id="IPR036452">
    <property type="entry name" value="Ribo_hydro-like"/>
</dbReference>
<dbReference type="Gene3D" id="3.90.245.10">
    <property type="entry name" value="Ribonucleoside hydrolase-like"/>
    <property type="match status" value="1"/>
</dbReference>
<proteinExistence type="predicted"/>
<accession>A0ABU6F9K4</accession>
<keyword evidence="5" id="KW-1185">Reference proteome</keyword>
<dbReference type="InterPro" id="IPR001910">
    <property type="entry name" value="Inosine/uridine_hydrolase_dom"/>
</dbReference>
<keyword evidence="2" id="KW-0326">Glycosidase</keyword>
<reference evidence="4 5" key="1">
    <citation type="submission" date="2022-10" db="EMBL/GenBank/DDBJ databases">
        <authorList>
            <person name="Xie J."/>
            <person name="Shen N."/>
        </authorList>
    </citation>
    <scope>NUCLEOTIDE SEQUENCE [LARGE SCALE GENOMIC DNA]</scope>
    <source>
        <strain evidence="4 5">YIM65594</strain>
    </source>
</reference>
<dbReference type="GO" id="GO:0016787">
    <property type="term" value="F:hydrolase activity"/>
    <property type="evidence" value="ECO:0007669"/>
    <property type="project" value="UniProtKB-KW"/>
</dbReference>
<evidence type="ECO:0000256" key="2">
    <source>
        <dbReference type="ARBA" id="ARBA00023295"/>
    </source>
</evidence>
<comment type="caution">
    <text evidence="4">The sequence shown here is derived from an EMBL/GenBank/DDBJ whole genome shotgun (WGS) entry which is preliminary data.</text>
</comment>
<dbReference type="Proteomes" id="UP001354931">
    <property type="component" value="Unassembled WGS sequence"/>
</dbReference>
<evidence type="ECO:0000256" key="1">
    <source>
        <dbReference type="ARBA" id="ARBA00022801"/>
    </source>
</evidence>
<evidence type="ECO:0000259" key="3">
    <source>
        <dbReference type="Pfam" id="PF01156"/>
    </source>
</evidence>
<dbReference type="EMBL" id="JAOZYC010000136">
    <property type="protein sequence ID" value="MEB8340717.1"/>
    <property type="molecule type" value="Genomic_DNA"/>
</dbReference>
<organism evidence="4 5">
    <name type="scientific">Streptomyces endophyticus</name>
    <dbReference type="NCBI Taxonomy" id="714166"/>
    <lineage>
        <taxon>Bacteria</taxon>
        <taxon>Bacillati</taxon>
        <taxon>Actinomycetota</taxon>
        <taxon>Actinomycetes</taxon>
        <taxon>Kitasatosporales</taxon>
        <taxon>Streptomycetaceae</taxon>
        <taxon>Streptomyces</taxon>
    </lineage>
</organism>
<dbReference type="SUPFAM" id="SSF53590">
    <property type="entry name" value="Nucleoside hydrolase"/>
    <property type="match status" value="1"/>
</dbReference>